<dbReference type="AlphaFoldDB" id="A0A0A1UC92"/>
<dbReference type="Proteomes" id="UP000014680">
    <property type="component" value="Unassembled WGS sequence"/>
</dbReference>
<name>A0A0A1UC92_ENTIV</name>
<protein>
    <submittedName>
        <fullName evidence="1">Uncharacterized protein</fullName>
    </submittedName>
</protein>
<sequence>MSRLDVYHMMIVSQYFLCLNDFITLEMVKRKFKNNIEKFQFNPIPINKKTIKYFTHIETLNLWSKEDERFGNYIFDKKNFISHQKVNFYRINIWFEAECPKKCT</sequence>
<proteinExistence type="predicted"/>
<keyword evidence="2" id="KW-1185">Reference proteome</keyword>
<dbReference type="KEGG" id="eiv:EIN_507980"/>
<dbReference type="EMBL" id="KB206320">
    <property type="protein sequence ID" value="ELP92857.1"/>
    <property type="molecule type" value="Genomic_DNA"/>
</dbReference>
<dbReference type="OrthoDB" id="10459984at2759"/>
<evidence type="ECO:0000313" key="1">
    <source>
        <dbReference type="EMBL" id="ELP92857.1"/>
    </source>
</evidence>
<dbReference type="GeneID" id="14891864"/>
<dbReference type="VEuPathDB" id="AmoebaDB:EIN_507980"/>
<gene>
    <name evidence="1" type="ORF">EIN_507980</name>
</gene>
<accession>A0A0A1UC92</accession>
<reference evidence="1 2" key="1">
    <citation type="submission" date="2012-10" db="EMBL/GenBank/DDBJ databases">
        <authorList>
            <person name="Zafar N."/>
            <person name="Inman J."/>
            <person name="Hall N."/>
            <person name="Lorenzi H."/>
            <person name="Caler E."/>
        </authorList>
    </citation>
    <scope>NUCLEOTIDE SEQUENCE [LARGE SCALE GENOMIC DNA]</scope>
    <source>
        <strain evidence="1 2">IP1</strain>
    </source>
</reference>
<evidence type="ECO:0000313" key="2">
    <source>
        <dbReference type="Proteomes" id="UP000014680"/>
    </source>
</evidence>
<dbReference type="RefSeq" id="XP_004259628.1">
    <property type="nucleotide sequence ID" value="XM_004259580.1"/>
</dbReference>
<organism evidence="1 2">
    <name type="scientific">Entamoeba invadens IP1</name>
    <dbReference type="NCBI Taxonomy" id="370355"/>
    <lineage>
        <taxon>Eukaryota</taxon>
        <taxon>Amoebozoa</taxon>
        <taxon>Evosea</taxon>
        <taxon>Archamoebae</taxon>
        <taxon>Mastigamoebida</taxon>
        <taxon>Entamoebidae</taxon>
        <taxon>Entamoeba</taxon>
    </lineage>
</organism>